<evidence type="ECO:0000313" key="4">
    <source>
        <dbReference type="Proteomes" id="UP000317909"/>
    </source>
</evidence>
<dbReference type="PANTHER" id="PTHR34978">
    <property type="entry name" value="POSSIBLE SENSOR-TRANSDUCER PROTEIN BLAR"/>
    <property type="match status" value="1"/>
</dbReference>
<sequence length="358" mass="39746">MNALQWFEVIVSLAVQVTAITIAAVALERRAPAAMVKTRVWVCYYAALVGLLAAGLLLPRAQWIHPWQTLSDGDLLRMINLQQAAALVLLTIWLAGLGCLAAQWMIDFWRLRRFLQHCPLAASAEQDRLRAAAPQALLRFAGRSVQFRVAPEAAGPFCYQFHQPAVYLPQSLIDGDAAELRHVLRHELTHLHTHHPLQVFVQRFVQTVFWFVPPIWTAGRRAALAREFVCDEAAVDQGASAASYLKTLLRYAELQRPGSAVLAISPSSSELRIRAQRLAQSGPARAGRVARLAPACLLLAALLLSQAWLPTNPLASPKSGYSPWPSWSAAALHVFDVSVRDFDQFEGRLQVYELSQQR</sequence>
<feature type="transmembrane region" description="Helical" evidence="1">
    <location>
        <begin position="84"/>
        <end position="106"/>
    </location>
</feature>
<feature type="transmembrane region" description="Helical" evidence="1">
    <location>
        <begin position="39"/>
        <end position="64"/>
    </location>
</feature>
<dbReference type="EMBL" id="CP036339">
    <property type="protein sequence ID" value="QDT76092.1"/>
    <property type="molecule type" value="Genomic_DNA"/>
</dbReference>
<proteinExistence type="predicted"/>
<keyword evidence="1" id="KW-0472">Membrane</keyword>
<dbReference type="Proteomes" id="UP000317909">
    <property type="component" value="Chromosome"/>
</dbReference>
<protein>
    <submittedName>
        <fullName evidence="3">Regulatory protein BlaR1</fullName>
    </submittedName>
</protein>
<evidence type="ECO:0000259" key="2">
    <source>
        <dbReference type="Pfam" id="PF05569"/>
    </source>
</evidence>
<dbReference type="Pfam" id="PF05569">
    <property type="entry name" value="Peptidase_M56"/>
    <property type="match status" value="1"/>
</dbReference>
<dbReference type="InterPro" id="IPR008756">
    <property type="entry name" value="Peptidase_M56"/>
</dbReference>
<dbReference type="InterPro" id="IPR052173">
    <property type="entry name" value="Beta-lactam_resp_regulator"/>
</dbReference>
<dbReference type="OrthoDB" id="291597at2"/>
<dbReference type="PANTHER" id="PTHR34978:SF3">
    <property type="entry name" value="SLR0241 PROTEIN"/>
    <property type="match status" value="1"/>
</dbReference>
<name>A0A517U634_9BACT</name>
<dbReference type="CDD" id="cd07341">
    <property type="entry name" value="M56_BlaR1_MecR1_like"/>
    <property type="match status" value="1"/>
</dbReference>
<dbReference type="AlphaFoldDB" id="A0A517U634"/>
<keyword evidence="4" id="KW-1185">Reference proteome</keyword>
<dbReference type="KEGG" id="llh:I41_53370"/>
<feature type="domain" description="Peptidase M56" evidence="2">
    <location>
        <begin position="84"/>
        <end position="271"/>
    </location>
</feature>
<evidence type="ECO:0000313" key="3">
    <source>
        <dbReference type="EMBL" id="QDT76092.1"/>
    </source>
</evidence>
<reference evidence="3 4" key="1">
    <citation type="submission" date="2019-02" db="EMBL/GenBank/DDBJ databases">
        <title>Deep-cultivation of Planctomycetes and their phenomic and genomic characterization uncovers novel biology.</title>
        <authorList>
            <person name="Wiegand S."/>
            <person name="Jogler M."/>
            <person name="Boedeker C."/>
            <person name="Pinto D."/>
            <person name="Vollmers J."/>
            <person name="Rivas-Marin E."/>
            <person name="Kohn T."/>
            <person name="Peeters S.H."/>
            <person name="Heuer A."/>
            <person name="Rast P."/>
            <person name="Oberbeckmann S."/>
            <person name="Bunk B."/>
            <person name="Jeske O."/>
            <person name="Meyerdierks A."/>
            <person name="Storesund J.E."/>
            <person name="Kallscheuer N."/>
            <person name="Luecker S."/>
            <person name="Lage O.M."/>
            <person name="Pohl T."/>
            <person name="Merkel B.J."/>
            <person name="Hornburger P."/>
            <person name="Mueller R.-W."/>
            <person name="Bruemmer F."/>
            <person name="Labrenz M."/>
            <person name="Spormann A.M."/>
            <person name="Op den Camp H."/>
            <person name="Overmann J."/>
            <person name="Amann R."/>
            <person name="Jetten M.S.M."/>
            <person name="Mascher T."/>
            <person name="Medema M.H."/>
            <person name="Devos D.P."/>
            <person name="Kaster A.-K."/>
            <person name="Ovreas L."/>
            <person name="Rohde M."/>
            <person name="Galperin M.Y."/>
            <person name="Jogler C."/>
        </authorList>
    </citation>
    <scope>NUCLEOTIDE SEQUENCE [LARGE SCALE GENOMIC DNA]</scope>
    <source>
        <strain evidence="3 4">I41</strain>
    </source>
</reference>
<evidence type="ECO:0000256" key="1">
    <source>
        <dbReference type="SAM" id="Phobius"/>
    </source>
</evidence>
<feature type="transmembrane region" description="Helical" evidence="1">
    <location>
        <begin position="6"/>
        <end position="27"/>
    </location>
</feature>
<dbReference type="RefSeq" id="WP_145435842.1">
    <property type="nucleotide sequence ID" value="NZ_CP036339.1"/>
</dbReference>
<keyword evidence="1" id="KW-1133">Transmembrane helix</keyword>
<gene>
    <name evidence="3" type="primary">blaR1_2</name>
    <name evidence="3" type="ORF">I41_53370</name>
</gene>
<accession>A0A517U634</accession>
<organism evidence="3 4">
    <name type="scientific">Lacipirellula limnantheis</name>
    <dbReference type="NCBI Taxonomy" id="2528024"/>
    <lineage>
        <taxon>Bacteria</taxon>
        <taxon>Pseudomonadati</taxon>
        <taxon>Planctomycetota</taxon>
        <taxon>Planctomycetia</taxon>
        <taxon>Pirellulales</taxon>
        <taxon>Lacipirellulaceae</taxon>
        <taxon>Lacipirellula</taxon>
    </lineage>
</organism>
<keyword evidence="1" id="KW-0812">Transmembrane</keyword>